<feature type="compositionally biased region" description="Low complexity" evidence="1">
    <location>
        <begin position="1"/>
        <end position="40"/>
    </location>
</feature>
<proteinExistence type="predicted"/>
<accession>C1MPJ9</accession>
<sequence>MPPSLASAPALAAATASSSSSFSASRASRSRTPASTSSPSILRHLASRRREDGEASSRRRRARGAPPTVPRALENPFAPPDLSGDLLARIAEFALSTNLRAFDDVTAVVDASVLGMLGGRVDGVIITGARWASRKNLTCATARFEVGAAAIDPIALVTERVVKLREPARGTAKLVFTTADFGNFLSHPLTVAAQRSHAWPSTRAPGGFELVGERVALEDGAVVFEGRAVEGGGGREGGGGYRIAMRPKRAGDGGVVVECRRVSAAQRELLRTALVRRPRGGRARRLTFRSIDGSRRSRGLVGVRAARVLYSSRDVIFILS</sequence>
<organism evidence="3">
    <name type="scientific">Micromonas pusilla (strain CCMP1545)</name>
    <name type="common">Picoplanktonic green alga</name>
    <dbReference type="NCBI Taxonomy" id="564608"/>
    <lineage>
        <taxon>Eukaryota</taxon>
        <taxon>Viridiplantae</taxon>
        <taxon>Chlorophyta</taxon>
        <taxon>Mamiellophyceae</taxon>
        <taxon>Mamiellales</taxon>
        <taxon>Mamiellaceae</taxon>
        <taxon>Micromonas</taxon>
    </lineage>
</organism>
<dbReference type="Proteomes" id="UP000001876">
    <property type="component" value="Unassembled WGS sequence"/>
</dbReference>
<dbReference type="OrthoDB" id="543641at2759"/>
<evidence type="ECO:0000256" key="1">
    <source>
        <dbReference type="SAM" id="MobiDB-lite"/>
    </source>
</evidence>
<dbReference type="Pfam" id="PF11209">
    <property type="entry name" value="LmeA"/>
    <property type="match status" value="1"/>
</dbReference>
<dbReference type="EMBL" id="GG663738">
    <property type="protein sequence ID" value="EEH57542.1"/>
    <property type="molecule type" value="Genomic_DNA"/>
</dbReference>
<reference evidence="2 3" key="1">
    <citation type="journal article" date="2009" name="Science">
        <title>Green evolution and dynamic adaptations revealed by genomes of the marine picoeukaryotes Micromonas.</title>
        <authorList>
            <person name="Worden A.Z."/>
            <person name="Lee J.H."/>
            <person name="Mock T."/>
            <person name="Rouze P."/>
            <person name="Simmons M.P."/>
            <person name="Aerts A.L."/>
            <person name="Allen A.E."/>
            <person name="Cuvelier M.L."/>
            <person name="Derelle E."/>
            <person name="Everett M.V."/>
            <person name="Foulon E."/>
            <person name="Grimwood J."/>
            <person name="Gundlach H."/>
            <person name="Henrissat B."/>
            <person name="Napoli C."/>
            <person name="McDonald S.M."/>
            <person name="Parker M.S."/>
            <person name="Rombauts S."/>
            <person name="Salamov A."/>
            <person name="Von Dassow P."/>
            <person name="Badger J.H."/>
            <person name="Coutinho P.M."/>
            <person name="Demir E."/>
            <person name="Dubchak I."/>
            <person name="Gentemann C."/>
            <person name="Eikrem W."/>
            <person name="Gready J.E."/>
            <person name="John U."/>
            <person name="Lanier W."/>
            <person name="Lindquist E.A."/>
            <person name="Lucas S."/>
            <person name="Mayer K.F."/>
            <person name="Moreau H."/>
            <person name="Not F."/>
            <person name="Otillar R."/>
            <person name="Panaud O."/>
            <person name="Pangilinan J."/>
            <person name="Paulsen I."/>
            <person name="Piegu B."/>
            <person name="Poliakov A."/>
            <person name="Robbens S."/>
            <person name="Schmutz J."/>
            <person name="Toulza E."/>
            <person name="Wyss T."/>
            <person name="Zelensky A."/>
            <person name="Zhou K."/>
            <person name="Armbrust E.V."/>
            <person name="Bhattacharya D."/>
            <person name="Goodenough U.W."/>
            <person name="Van de Peer Y."/>
            <person name="Grigoriev I.V."/>
        </authorList>
    </citation>
    <scope>NUCLEOTIDE SEQUENCE [LARGE SCALE GENOMIC DNA]</scope>
    <source>
        <strain evidence="2 3">CCMP1545</strain>
    </source>
</reference>
<evidence type="ECO:0000313" key="2">
    <source>
        <dbReference type="EMBL" id="EEH57542.1"/>
    </source>
</evidence>
<dbReference type="InterPro" id="IPR021373">
    <property type="entry name" value="DUF2993"/>
</dbReference>
<dbReference type="AlphaFoldDB" id="C1MPJ9"/>
<keyword evidence="3" id="KW-1185">Reference proteome</keyword>
<gene>
    <name evidence="2" type="ORF">MICPUCDRAFT_46927</name>
</gene>
<evidence type="ECO:0000313" key="3">
    <source>
        <dbReference type="Proteomes" id="UP000001876"/>
    </source>
</evidence>
<dbReference type="KEGG" id="mpp:MICPUCDRAFT_46927"/>
<name>C1MPJ9_MICPC</name>
<dbReference type="GeneID" id="9683408"/>
<dbReference type="RefSeq" id="XP_003057591.1">
    <property type="nucleotide sequence ID" value="XM_003057545.1"/>
</dbReference>
<feature type="compositionally biased region" description="Basic and acidic residues" evidence="1">
    <location>
        <begin position="48"/>
        <end position="57"/>
    </location>
</feature>
<dbReference type="eggNOG" id="ENOG502SDWV">
    <property type="taxonomic scope" value="Eukaryota"/>
</dbReference>
<feature type="region of interest" description="Disordered" evidence="1">
    <location>
        <begin position="1"/>
        <end position="77"/>
    </location>
</feature>
<protein>
    <submittedName>
        <fullName evidence="2">Uncharacterized protein</fullName>
    </submittedName>
</protein>